<dbReference type="EMBL" id="CM042889">
    <property type="protein sequence ID" value="KAI4321560.1"/>
    <property type="molecule type" value="Genomic_DNA"/>
</dbReference>
<proteinExistence type="predicted"/>
<name>A0ACB9MFA2_9MYRT</name>
<accession>A0ACB9MFA2</accession>
<keyword evidence="2" id="KW-1185">Reference proteome</keyword>
<sequence>MSSPSLSISFVACVSQIFFPGLLLPYCFHPQSNPVHSMPGMGARFDPPSIDSSGHGSSQHPLLSLVEQLHGYPVTVDTNKNPFQSQPEDLNECMWYLVPSDQIGDSDACSWKPKGEPLRMPFRDSPIVCWEINQAFLDGNNRETDWMMLQYNITTTNGTFSVCRIRKHPKNAQVGGPVTGDNHLHIPADVHPFPIADGNLSKSDLFSRGDFLELLDLDIPQSFPRSNPE</sequence>
<evidence type="ECO:0000313" key="2">
    <source>
        <dbReference type="Proteomes" id="UP001057402"/>
    </source>
</evidence>
<comment type="caution">
    <text evidence="1">The sequence shown here is derived from an EMBL/GenBank/DDBJ whole genome shotgun (WGS) entry which is preliminary data.</text>
</comment>
<evidence type="ECO:0000313" key="1">
    <source>
        <dbReference type="EMBL" id="KAI4321560.1"/>
    </source>
</evidence>
<dbReference type="Proteomes" id="UP001057402">
    <property type="component" value="Chromosome 10"/>
</dbReference>
<organism evidence="1 2">
    <name type="scientific">Melastoma candidum</name>
    <dbReference type="NCBI Taxonomy" id="119954"/>
    <lineage>
        <taxon>Eukaryota</taxon>
        <taxon>Viridiplantae</taxon>
        <taxon>Streptophyta</taxon>
        <taxon>Embryophyta</taxon>
        <taxon>Tracheophyta</taxon>
        <taxon>Spermatophyta</taxon>
        <taxon>Magnoliopsida</taxon>
        <taxon>eudicotyledons</taxon>
        <taxon>Gunneridae</taxon>
        <taxon>Pentapetalae</taxon>
        <taxon>rosids</taxon>
        <taxon>malvids</taxon>
        <taxon>Myrtales</taxon>
        <taxon>Melastomataceae</taxon>
        <taxon>Melastomatoideae</taxon>
        <taxon>Melastomateae</taxon>
        <taxon>Melastoma</taxon>
    </lineage>
</organism>
<protein>
    <submittedName>
        <fullName evidence="1">Uncharacterized protein</fullName>
    </submittedName>
</protein>
<reference evidence="2" key="1">
    <citation type="journal article" date="2023" name="Front. Plant Sci.">
        <title>Chromosomal-level genome assembly of Melastoma candidum provides insights into trichome evolution.</title>
        <authorList>
            <person name="Zhong Y."/>
            <person name="Wu W."/>
            <person name="Sun C."/>
            <person name="Zou P."/>
            <person name="Liu Y."/>
            <person name="Dai S."/>
            <person name="Zhou R."/>
        </authorList>
    </citation>
    <scope>NUCLEOTIDE SEQUENCE [LARGE SCALE GENOMIC DNA]</scope>
</reference>
<gene>
    <name evidence="1" type="ORF">MLD38_034926</name>
</gene>